<protein>
    <submittedName>
        <fullName evidence="1">Uncharacterized protein</fullName>
    </submittedName>
</protein>
<dbReference type="PATRIC" id="fig|159743.3.peg.5537"/>
<dbReference type="OrthoDB" id="1624444at2"/>
<gene>
    <name evidence="1" type="ORF">QD47_25005</name>
</gene>
<evidence type="ECO:0000313" key="2">
    <source>
        <dbReference type="Proteomes" id="UP000032534"/>
    </source>
</evidence>
<dbReference type="AlphaFoldDB" id="A0A0D7WVK5"/>
<proteinExistence type="predicted"/>
<dbReference type="EMBL" id="JTHP01000071">
    <property type="protein sequence ID" value="KJD43024.1"/>
    <property type="molecule type" value="Genomic_DNA"/>
</dbReference>
<reference evidence="1 2" key="1">
    <citation type="submission" date="2014-11" db="EMBL/GenBank/DDBJ databases">
        <title>Draft Genome Sequences of Paenibacillus polymyxa NRRL B-30509 and Paenibacillus terrae NRRL B-30644, Strains from a Poultry Environment that Produce Tridecaptin A and Paenicidins.</title>
        <authorList>
            <person name="van Belkum M.J."/>
            <person name="Lohans C.T."/>
            <person name="Vederas J.C."/>
        </authorList>
    </citation>
    <scope>NUCLEOTIDE SEQUENCE [LARGE SCALE GENOMIC DNA]</scope>
    <source>
        <strain evidence="1 2">NRRL B-30644</strain>
    </source>
</reference>
<keyword evidence="2" id="KW-1185">Reference proteome</keyword>
<dbReference type="Proteomes" id="UP000032534">
    <property type="component" value="Unassembled WGS sequence"/>
</dbReference>
<accession>A0A0D7WVK5</accession>
<comment type="caution">
    <text evidence="1">The sequence shown here is derived from an EMBL/GenBank/DDBJ whole genome shotgun (WGS) entry which is preliminary data.</text>
</comment>
<evidence type="ECO:0000313" key="1">
    <source>
        <dbReference type="EMBL" id="KJD43024.1"/>
    </source>
</evidence>
<dbReference type="RefSeq" id="WP_044648658.1">
    <property type="nucleotide sequence ID" value="NZ_JTHP01000071.1"/>
</dbReference>
<organism evidence="1 2">
    <name type="scientific">Paenibacillus terrae</name>
    <dbReference type="NCBI Taxonomy" id="159743"/>
    <lineage>
        <taxon>Bacteria</taxon>
        <taxon>Bacillati</taxon>
        <taxon>Bacillota</taxon>
        <taxon>Bacilli</taxon>
        <taxon>Bacillales</taxon>
        <taxon>Paenibacillaceae</taxon>
        <taxon>Paenibacillus</taxon>
    </lineage>
</organism>
<sequence>MAIKEPRKFVTTDQGHADVLNVPINTLYENDKALDEAIKNIKVGVSEDVEVPATSVLNIEVTLT</sequence>
<name>A0A0D7WVK5_9BACL</name>